<feature type="domain" description="NEL" evidence="7">
    <location>
        <begin position="453"/>
        <end position="748"/>
    </location>
</feature>
<keyword evidence="3" id="KW-0813">Transport</keyword>
<dbReference type="Gene3D" id="1.10.8.140">
    <property type="entry name" value="PDCD5-like"/>
    <property type="match status" value="1"/>
</dbReference>
<comment type="caution">
    <text evidence="8">The sequence shown here is derived from an EMBL/GenBank/DDBJ whole genome shotgun (WGS) entry which is preliminary data.</text>
</comment>
<dbReference type="Pfam" id="PF14496">
    <property type="entry name" value="NEL"/>
    <property type="match status" value="1"/>
</dbReference>
<comment type="similarity">
    <text evidence="1">Belongs to the importin alpha family.</text>
</comment>
<dbReference type="Proteomes" id="UP001642464">
    <property type="component" value="Unassembled WGS sequence"/>
</dbReference>
<keyword evidence="5" id="KW-0175">Coiled coil</keyword>
<evidence type="ECO:0000259" key="7">
    <source>
        <dbReference type="PROSITE" id="PS52053"/>
    </source>
</evidence>
<feature type="region of interest" description="Disordered" evidence="6">
    <location>
        <begin position="878"/>
        <end position="914"/>
    </location>
</feature>
<organism evidence="8 9">
    <name type="scientific">Durusdinium trenchii</name>
    <dbReference type="NCBI Taxonomy" id="1381693"/>
    <lineage>
        <taxon>Eukaryota</taxon>
        <taxon>Sar</taxon>
        <taxon>Alveolata</taxon>
        <taxon>Dinophyceae</taxon>
        <taxon>Suessiales</taxon>
        <taxon>Symbiodiniaceae</taxon>
        <taxon>Durusdinium</taxon>
    </lineage>
</organism>
<name>A0ABP0SI28_9DINO</name>
<keyword evidence="4" id="KW-0653">Protein transport</keyword>
<dbReference type="Pfam" id="PF01984">
    <property type="entry name" value="dsDNA_bind"/>
    <property type="match status" value="1"/>
</dbReference>
<evidence type="ECO:0000256" key="3">
    <source>
        <dbReference type="ARBA" id="ARBA00022448"/>
    </source>
</evidence>
<evidence type="ECO:0000313" key="9">
    <source>
        <dbReference type="Proteomes" id="UP001642464"/>
    </source>
</evidence>
<keyword evidence="9" id="KW-1185">Reference proteome</keyword>
<dbReference type="InterPro" id="IPR029487">
    <property type="entry name" value="NEL_dom"/>
</dbReference>
<reference evidence="8 9" key="1">
    <citation type="submission" date="2024-02" db="EMBL/GenBank/DDBJ databases">
        <authorList>
            <person name="Chen Y."/>
            <person name="Shah S."/>
            <person name="Dougan E. K."/>
            <person name="Thang M."/>
            <person name="Chan C."/>
        </authorList>
    </citation>
    <scope>NUCLEOTIDE SEQUENCE [LARGE SCALE GENOMIC DNA]</scope>
</reference>
<dbReference type="InterPro" id="IPR016024">
    <property type="entry name" value="ARM-type_fold"/>
</dbReference>
<dbReference type="EMBL" id="CAXAMM010043799">
    <property type="protein sequence ID" value="CAK9111844.1"/>
    <property type="molecule type" value="Genomic_DNA"/>
</dbReference>
<protein>
    <submittedName>
        <fullName evidence="8">Importin subunit alpha-6 (Karyopherin subunit alpha-5)</fullName>
    </submittedName>
</protein>
<dbReference type="SMART" id="SM00185">
    <property type="entry name" value="ARM"/>
    <property type="match status" value="4"/>
</dbReference>
<evidence type="ECO:0000256" key="2">
    <source>
        <dbReference type="ARBA" id="ARBA00010490"/>
    </source>
</evidence>
<evidence type="ECO:0000256" key="4">
    <source>
        <dbReference type="ARBA" id="ARBA00022927"/>
    </source>
</evidence>
<evidence type="ECO:0000256" key="6">
    <source>
        <dbReference type="SAM" id="MobiDB-lite"/>
    </source>
</evidence>
<dbReference type="InterPro" id="IPR011989">
    <property type="entry name" value="ARM-like"/>
</dbReference>
<feature type="coiled-coil region" evidence="5">
    <location>
        <begin position="786"/>
        <end position="830"/>
    </location>
</feature>
<evidence type="ECO:0000313" key="8">
    <source>
        <dbReference type="EMBL" id="CAK9111844.1"/>
    </source>
</evidence>
<dbReference type="InterPro" id="IPR000225">
    <property type="entry name" value="Armadillo"/>
</dbReference>
<dbReference type="SUPFAM" id="SSF48371">
    <property type="entry name" value="ARM repeat"/>
    <property type="match status" value="1"/>
</dbReference>
<dbReference type="InterPro" id="IPR036883">
    <property type="entry name" value="PDCD5-like_sf"/>
</dbReference>
<evidence type="ECO:0000256" key="1">
    <source>
        <dbReference type="ARBA" id="ARBA00010394"/>
    </source>
</evidence>
<dbReference type="PROSITE" id="PS52053">
    <property type="entry name" value="NEL"/>
    <property type="match status" value="1"/>
</dbReference>
<dbReference type="PANTHER" id="PTHR23316">
    <property type="entry name" value="IMPORTIN ALPHA"/>
    <property type="match status" value="1"/>
</dbReference>
<dbReference type="SUPFAM" id="SSF46950">
    <property type="entry name" value="Double-stranded DNA-binding domain"/>
    <property type="match status" value="1"/>
</dbReference>
<feature type="compositionally biased region" description="Acidic residues" evidence="6">
    <location>
        <begin position="902"/>
        <end position="914"/>
    </location>
</feature>
<comment type="similarity">
    <text evidence="2">Belongs to the PDCD5 family.</text>
</comment>
<dbReference type="Gene3D" id="1.20.58.360">
    <property type="entry name" value="Shigella T3SS effector IpaH defines"/>
    <property type="match status" value="1"/>
</dbReference>
<dbReference type="Gene3D" id="1.25.10.10">
    <property type="entry name" value="Leucine-rich Repeat Variant"/>
    <property type="match status" value="1"/>
</dbReference>
<accession>A0ABP0SI28</accession>
<evidence type="ECO:0000256" key="5">
    <source>
        <dbReference type="SAM" id="Coils"/>
    </source>
</evidence>
<dbReference type="InterPro" id="IPR002836">
    <property type="entry name" value="PDCD5-like"/>
</dbReference>
<sequence>MQRVARATKRLRRLLRDWKGSQQGLDEMLLFIVERGRKQVHRELAAIVSGKDLPTEMRVDAAATLVALAAPCVAWRVLQEAHAVKAMTSCLRDSSTPNELVEQGLEFLRDMVRVRSCQSVVVALTDDQDVLEIAITFVSSPELAQARLAANLLSQLTRRHLSSSTFERLAPSLPMLADLIRSSEDPKLLASVCWVLNNVADGPDSSIAAVQDVGVTPRLVELFAHRDTDVMNPAMRTLGEFVRGTDAQTQIVLDAGALVPLKHVLQTCKRSIILKDACWMTSNITAGTVEQIKAVLDAGLLHVLVARYAKAPSTVRKEMIWALANAVLGGAPDQVELLSHSRFCRPIIRSLREIDNPRMPWLPALESLSAMCELYQQRSPQDLATFVAMLRRKGAVRSLTIHAERALVHVRTTSVARTILATFFGFEPDTWGEPLSVPMDWDEFTGGRVVFDTLAAAVAFWQDLAGTEADDDQIDLEACVSSDNVRGVLHFLSKLRSAQEFDNGESERHGLALRVVEALHTLCNDEYAREEIIARMLESLDACGDKPIWALNQLHLMSLTAHARGDRAALRKLGLRVLRLDIVHTHAARIVRETYKGNIDDVCVYLGLELALRDKLDLPVSAKAMIFSTYVEIPQSELDLISGEALAVTDQALEAWLDTWPEWQRQLRQEAADALTWSQLPRNSRRFSTSFINLFGDPISDPVRIGKQGTIWSMQELLKHWVATGVDLNNTPRSVSEINTITRTARDSAAASLPLSAVDEDDDEAGRAAAAATAAAAAATMDPGVSAEAQQQIAQLQQQLGGKEITQENMQQLEMRKRQEQEMKEEMLTRICTPEALDRLKRVGIVKPDVSTTVQNSLLNAARSGQLQSRVDEDQVKGMLEQVGQQKAAASRVKIQRKTYFDEDDSDDNDDDLL</sequence>
<proteinExistence type="inferred from homology"/>
<gene>
    <name evidence="8" type="ORF">SCF082_LOCUS51878</name>
</gene>